<dbReference type="eggNOG" id="COG1633">
    <property type="taxonomic scope" value="Bacteria"/>
</dbReference>
<dbReference type="InterPro" id="IPR012347">
    <property type="entry name" value="Ferritin-like"/>
</dbReference>
<dbReference type="InterPro" id="IPR009078">
    <property type="entry name" value="Ferritin-like_SF"/>
</dbReference>
<reference evidence="2 3" key="1">
    <citation type="journal article" date="2015" name="Stand. Genomic Sci.">
        <title>High quality draft genome sequence of the moderately halophilic bacterium Pontibacillus yanchengensis Y32(T) and comparison among Pontibacillus genomes.</title>
        <authorList>
            <person name="Huang J."/>
            <person name="Qiao Z.X."/>
            <person name="Tang J.W."/>
            <person name="Wang G."/>
        </authorList>
    </citation>
    <scope>NUCLEOTIDE SEQUENCE [LARGE SCALE GENOMIC DNA]</scope>
    <source>
        <strain evidence="2 3">Y32</strain>
    </source>
</reference>
<dbReference type="Gene3D" id="1.20.1260.10">
    <property type="match status" value="1"/>
</dbReference>
<proteinExistence type="predicted"/>
<dbReference type="STRING" id="1385514.N782_10615"/>
<dbReference type="SUPFAM" id="SSF47240">
    <property type="entry name" value="Ferritin-like"/>
    <property type="match status" value="1"/>
</dbReference>
<name>A0A0A2TB97_9BACI</name>
<gene>
    <name evidence="2" type="ORF">N782_10615</name>
</gene>
<evidence type="ECO:0000313" key="3">
    <source>
        <dbReference type="Proteomes" id="UP000030147"/>
    </source>
</evidence>
<dbReference type="OrthoDB" id="1706687at2"/>
<dbReference type="Proteomes" id="UP000030147">
    <property type="component" value="Unassembled WGS sequence"/>
</dbReference>
<evidence type="ECO:0000259" key="1">
    <source>
        <dbReference type="Pfam" id="PF09537"/>
    </source>
</evidence>
<evidence type="ECO:0000313" key="2">
    <source>
        <dbReference type="EMBL" id="KGP72799.1"/>
    </source>
</evidence>
<dbReference type="EMBL" id="AVBF01000023">
    <property type="protein sequence ID" value="KGP72799.1"/>
    <property type="molecule type" value="Genomic_DNA"/>
</dbReference>
<feature type="domain" description="DUF2383" evidence="1">
    <location>
        <begin position="5"/>
        <end position="102"/>
    </location>
</feature>
<organism evidence="2 3">
    <name type="scientific">Pontibacillus yanchengensis Y32</name>
    <dbReference type="NCBI Taxonomy" id="1385514"/>
    <lineage>
        <taxon>Bacteria</taxon>
        <taxon>Bacillati</taxon>
        <taxon>Bacillota</taxon>
        <taxon>Bacilli</taxon>
        <taxon>Bacillales</taxon>
        <taxon>Bacillaceae</taxon>
        <taxon>Pontibacillus</taxon>
    </lineage>
</organism>
<dbReference type="InterPro" id="IPR019052">
    <property type="entry name" value="DUF2383"/>
</dbReference>
<protein>
    <recommendedName>
        <fullName evidence="1">DUF2383 domain-containing protein</fullName>
    </recommendedName>
</protein>
<keyword evidence="3" id="KW-1185">Reference proteome</keyword>
<dbReference type="AlphaFoldDB" id="A0A0A2TB97"/>
<dbReference type="RefSeq" id="WP_036819151.1">
    <property type="nucleotide sequence ID" value="NZ_AVBF01000023.1"/>
</dbReference>
<comment type="caution">
    <text evidence="2">The sequence shown here is derived from an EMBL/GenBank/DDBJ whole genome shotgun (WGS) entry which is preliminary data.</text>
</comment>
<sequence length="146" mass="16764">MSNEDVVKTLNKFLQGQYMGIHAYEHYIGKLKDRYVKKEFQGIQQDHKEHAQRVAERIQNLGGKPVDDEGIVGSLQGFIGKFSIPEDTDGIIESARKGESYYGIEISEEIVKGDLDKETHRIVKGILDKDRKHVDLLDRMSHDRRP</sequence>
<accession>A0A0A2TB97</accession>
<dbReference type="Pfam" id="PF09537">
    <property type="entry name" value="DUF2383"/>
    <property type="match status" value="1"/>
</dbReference>
<dbReference type="CDD" id="cd00657">
    <property type="entry name" value="Ferritin_like"/>
    <property type="match status" value="1"/>
</dbReference>